<gene>
    <name evidence="5" type="ORF">Gotri_022703</name>
</gene>
<evidence type="ECO:0000256" key="3">
    <source>
        <dbReference type="SAM" id="MobiDB-lite"/>
    </source>
</evidence>
<name>A0A7J9DGL6_9ROSI</name>
<keyword evidence="2" id="KW-0677">Repeat</keyword>
<feature type="compositionally biased region" description="Low complexity" evidence="3">
    <location>
        <begin position="189"/>
        <end position="224"/>
    </location>
</feature>
<accession>A0A7J9DGL6</accession>
<keyword evidence="6" id="KW-1185">Reference proteome</keyword>
<dbReference type="Pfam" id="PF12799">
    <property type="entry name" value="LRR_4"/>
    <property type="match status" value="1"/>
</dbReference>
<feature type="compositionally biased region" description="Polar residues" evidence="3">
    <location>
        <begin position="139"/>
        <end position="155"/>
    </location>
</feature>
<feature type="domain" description="AIR9-like A9" evidence="4">
    <location>
        <begin position="640"/>
        <end position="725"/>
    </location>
</feature>
<protein>
    <recommendedName>
        <fullName evidence="4">AIR9-like A9 domain-containing protein</fullName>
    </recommendedName>
</protein>
<evidence type="ECO:0000259" key="4">
    <source>
        <dbReference type="Pfam" id="PF23197"/>
    </source>
</evidence>
<dbReference type="Pfam" id="PF23197">
    <property type="entry name" value="IG_AIR9"/>
    <property type="match status" value="3"/>
</dbReference>
<dbReference type="PROSITE" id="PS51450">
    <property type="entry name" value="LRR"/>
    <property type="match status" value="1"/>
</dbReference>
<dbReference type="PANTHER" id="PTHR31149:SF11">
    <property type="entry name" value="187-KDA MICROTUBULE-ASSOCIATED PROTEIN AIR9"/>
    <property type="match status" value="1"/>
</dbReference>
<dbReference type="Proteomes" id="UP000593568">
    <property type="component" value="Unassembled WGS sequence"/>
</dbReference>
<proteinExistence type="predicted"/>
<feature type="non-terminal residue" evidence="5">
    <location>
        <position position="1"/>
    </location>
</feature>
<feature type="domain" description="AIR9-like A9" evidence="4">
    <location>
        <begin position="736"/>
        <end position="822"/>
    </location>
</feature>
<dbReference type="InterPro" id="IPR025875">
    <property type="entry name" value="Leu-rich_rpt_4"/>
</dbReference>
<feature type="domain" description="AIR9-like A9" evidence="4">
    <location>
        <begin position="542"/>
        <end position="627"/>
    </location>
</feature>
<keyword evidence="1" id="KW-0433">Leucine-rich repeat</keyword>
<evidence type="ECO:0000256" key="2">
    <source>
        <dbReference type="ARBA" id="ARBA00022737"/>
    </source>
</evidence>
<dbReference type="InterPro" id="IPR001611">
    <property type="entry name" value="Leu-rich_rpt"/>
</dbReference>
<dbReference type="GO" id="GO:0009506">
    <property type="term" value="C:plasmodesma"/>
    <property type="evidence" value="ECO:0007669"/>
    <property type="project" value="TreeGrafter"/>
</dbReference>
<sequence length="836" mass="91032">MEDPEAQPGEDPVIKPLNLDHHFAESPAESVTKVAKPGKSSEAAKPKVSAPANSTRKRSDTRNGSELSSGFARSTVSSSLRSSNSVAVTRRNSTGGLSEKSSASTARQQNNTSSIAGKKPSTLLATESVRRSLPELRGSSLSSSATKLTPRANLSETRKSVPVSPVGRSLSTSTASGTSIQKTLRKSTVKPSSSASSSLKKISSSSLDSTASSASKKTISKVSSPITRSPTVSSGLRSGSLSSSLDRSSNLSGRKKAATPEGRDSHFIVLPQVEIKAGDDVRLDLRGHRVRNLNAGGLNLSPNLETRTQFEAGMRNLGTEVESFVYLRDNLLSTLEGVEILTRVKVLDLSFNDFKGPGFEPLANCKALQQLYLAGNQITSLISLPQLPNLEFLSVAQNKLKSLAMASQPRLQVLAASKNRISTLKGFPYLPVLEHLRVEENPILKMPHLEAASILLVGPTLKKFNDRAKFALVSLELIWAILLDLSRDELALAKRYPTHTALCIRDGWEFSRPEHAADSTFRFLFEQWKDHFPPGYLLKEASIDKPFEEDACRCHIVFVQESTLSIDSDIILKYKWFLGERTLSNFTAIPDVNGEVYWPKHEDINKILKVECIPVLGETEYPPIFAISSPVARGNGIPKVVNLEVHGELVEGNVIKGHAKVAWCGGTPGKGVASWLRKRWNSSPVVIAGAEDEEYQLTLDDIDSSLVFMYTPVTEEGAKGEPQYKYTDFVKAAAPSVNNVRIVGDAVEGNVIRGVGNYFGGREGPSKFEWLRENKETGDFLIVTSGTPEYTLTKEDVGRRLAFVYIPINFEGQEGESVSIVSGTVRQGILIYVYVS</sequence>
<dbReference type="AlphaFoldDB" id="A0A7J9DGL6"/>
<feature type="compositionally biased region" description="Polar residues" evidence="3">
    <location>
        <begin position="169"/>
        <end position="182"/>
    </location>
</feature>
<feature type="compositionally biased region" description="Low complexity" evidence="3">
    <location>
        <begin position="233"/>
        <end position="252"/>
    </location>
</feature>
<dbReference type="InterPro" id="IPR056284">
    <property type="entry name" value="AIR9-like_A9"/>
</dbReference>
<reference evidence="5 6" key="1">
    <citation type="journal article" date="2019" name="Genome Biol. Evol.">
        <title>Insights into the evolution of the New World diploid cottons (Gossypium, subgenus Houzingenia) based on genome sequencing.</title>
        <authorList>
            <person name="Grover C.E."/>
            <person name="Arick M.A. 2nd"/>
            <person name="Thrash A."/>
            <person name="Conover J.L."/>
            <person name="Sanders W.S."/>
            <person name="Peterson D.G."/>
            <person name="Frelichowski J.E."/>
            <person name="Scheffler J.A."/>
            <person name="Scheffler B.E."/>
            <person name="Wendel J.F."/>
        </authorList>
    </citation>
    <scope>NUCLEOTIDE SEQUENCE [LARGE SCALE GENOMIC DNA]</scope>
    <source>
        <strain evidence="5">8</strain>
        <tissue evidence="5">Leaf</tissue>
    </source>
</reference>
<dbReference type="PANTHER" id="PTHR31149">
    <property type="entry name" value="EXPRESSED PROTEIN"/>
    <property type="match status" value="1"/>
</dbReference>
<evidence type="ECO:0000313" key="6">
    <source>
        <dbReference type="Proteomes" id="UP000593568"/>
    </source>
</evidence>
<dbReference type="InterPro" id="IPR032675">
    <property type="entry name" value="LRR_dom_sf"/>
</dbReference>
<organism evidence="5 6">
    <name type="scientific">Gossypium trilobum</name>
    <dbReference type="NCBI Taxonomy" id="34281"/>
    <lineage>
        <taxon>Eukaryota</taxon>
        <taxon>Viridiplantae</taxon>
        <taxon>Streptophyta</taxon>
        <taxon>Embryophyta</taxon>
        <taxon>Tracheophyta</taxon>
        <taxon>Spermatophyta</taxon>
        <taxon>Magnoliopsida</taxon>
        <taxon>eudicotyledons</taxon>
        <taxon>Gunneridae</taxon>
        <taxon>Pentapetalae</taxon>
        <taxon>rosids</taxon>
        <taxon>malvids</taxon>
        <taxon>Malvales</taxon>
        <taxon>Malvaceae</taxon>
        <taxon>Malvoideae</taxon>
        <taxon>Gossypium</taxon>
    </lineage>
</organism>
<evidence type="ECO:0000256" key="1">
    <source>
        <dbReference type="ARBA" id="ARBA00022614"/>
    </source>
</evidence>
<dbReference type="EMBL" id="JABEZW010000002">
    <property type="protein sequence ID" value="MBA0759892.1"/>
    <property type="molecule type" value="Genomic_DNA"/>
</dbReference>
<feature type="compositionally biased region" description="Polar residues" evidence="3">
    <location>
        <begin position="90"/>
        <end position="115"/>
    </location>
</feature>
<feature type="compositionally biased region" description="Low complexity" evidence="3">
    <location>
        <begin position="72"/>
        <end position="89"/>
    </location>
</feature>
<dbReference type="FunFam" id="3.80.10.10:FF:000328">
    <property type="entry name" value="187-kDa microtubule-associated protein AIR9"/>
    <property type="match status" value="1"/>
</dbReference>
<evidence type="ECO:0000313" key="5">
    <source>
        <dbReference type="EMBL" id="MBA0759892.1"/>
    </source>
</evidence>
<comment type="caution">
    <text evidence="5">The sequence shown here is derived from an EMBL/GenBank/DDBJ whole genome shotgun (WGS) entry which is preliminary data.</text>
</comment>
<dbReference type="SUPFAM" id="SSF52075">
    <property type="entry name" value="Outer arm dynein light chain 1"/>
    <property type="match status" value="1"/>
</dbReference>
<dbReference type="GO" id="GO:0005886">
    <property type="term" value="C:plasma membrane"/>
    <property type="evidence" value="ECO:0007669"/>
    <property type="project" value="TreeGrafter"/>
</dbReference>
<feature type="region of interest" description="Disordered" evidence="3">
    <location>
        <begin position="1"/>
        <end position="263"/>
    </location>
</feature>
<dbReference type="Gene3D" id="3.80.10.10">
    <property type="entry name" value="Ribonuclease Inhibitor"/>
    <property type="match status" value="1"/>
</dbReference>